<comment type="caution">
    <text evidence="2">The sequence shown here is derived from an EMBL/GenBank/DDBJ whole genome shotgun (WGS) entry which is preliminary data.</text>
</comment>
<accession>A0ABR4KQ70</accession>
<proteinExistence type="predicted"/>
<name>A0ABR4KQ70_9EURO</name>
<feature type="compositionally biased region" description="Polar residues" evidence="1">
    <location>
        <begin position="137"/>
        <end position="154"/>
    </location>
</feature>
<reference evidence="2 3" key="1">
    <citation type="submission" date="2024-07" db="EMBL/GenBank/DDBJ databases">
        <title>Section-level genome sequencing and comparative genomics of Aspergillus sections Usti and Cavernicolus.</title>
        <authorList>
            <consortium name="Lawrence Berkeley National Laboratory"/>
            <person name="Nybo J.L."/>
            <person name="Vesth T.C."/>
            <person name="Theobald S."/>
            <person name="Frisvad J.C."/>
            <person name="Larsen T.O."/>
            <person name="Kjaerboelling I."/>
            <person name="Rothschild-Mancinelli K."/>
            <person name="Lyhne E.K."/>
            <person name="Kogle M.E."/>
            <person name="Barry K."/>
            <person name="Clum A."/>
            <person name="Na H."/>
            <person name="Ledsgaard L."/>
            <person name="Lin J."/>
            <person name="Lipzen A."/>
            <person name="Kuo A."/>
            <person name="Riley R."/>
            <person name="Mondo S."/>
            <person name="Labutti K."/>
            <person name="Haridas S."/>
            <person name="Pangalinan J."/>
            <person name="Salamov A.A."/>
            <person name="Simmons B.A."/>
            <person name="Magnuson J.K."/>
            <person name="Chen J."/>
            <person name="Drula E."/>
            <person name="Henrissat B."/>
            <person name="Wiebenga A."/>
            <person name="Lubbers R.J."/>
            <person name="Gomes A.C."/>
            <person name="Makela M.R."/>
            <person name="Stajich J."/>
            <person name="Grigoriev I.V."/>
            <person name="Mortensen U.H."/>
            <person name="De Vries R.P."/>
            <person name="Baker S.E."/>
            <person name="Andersen M.R."/>
        </authorList>
    </citation>
    <scope>NUCLEOTIDE SEQUENCE [LARGE SCALE GENOMIC DNA]</scope>
    <source>
        <strain evidence="2 3">CBS 123904</strain>
    </source>
</reference>
<dbReference type="EMBL" id="JBFXLU010000020">
    <property type="protein sequence ID" value="KAL2853393.1"/>
    <property type="molecule type" value="Genomic_DNA"/>
</dbReference>
<organism evidence="2 3">
    <name type="scientific">Aspergillus pseudoustus</name>
    <dbReference type="NCBI Taxonomy" id="1810923"/>
    <lineage>
        <taxon>Eukaryota</taxon>
        <taxon>Fungi</taxon>
        <taxon>Dikarya</taxon>
        <taxon>Ascomycota</taxon>
        <taxon>Pezizomycotina</taxon>
        <taxon>Eurotiomycetes</taxon>
        <taxon>Eurotiomycetidae</taxon>
        <taxon>Eurotiales</taxon>
        <taxon>Aspergillaceae</taxon>
        <taxon>Aspergillus</taxon>
        <taxon>Aspergillus subgen. Nidulantes</taxon>
    </lineage>
</organism>
<feature type="region of interest" description="Disordered" evidence="1">
    <location>
        <begin position="95"/>
        <end position="163"/>
    </location>
</feature>
<evidence type="ECO:0000313" key="3">
    <source>
        <dbReference type="Proteomes" id="UP001610446"/>
    </source>
</evidence>
<dbReference type="Proteomes" id="UP001610446">
    <property type="component" value="Unassembled WGS sequence"/>
</dbReference>
<gene>
    <name evidence="2" type="ORF">BJY01DRAFT_74953</name>
</gene>
<sequence>MTGQDRTPTFMVRAGVCDLVSERRHPQTLLEPTMGTIQSRLRRIQRGKLVTLQMHLSAKVISVQIAMVLEASLTPSTATIQHDLGDKANCRRWKGQRLSSIRREKKREEVGGTVVGGKNSGPTECGRAKAAVGTGWSPRNQTQGEPRTTRSAETPSADAAESL</sequence>
<evidence type="ECO:0000256" key="1">
    <source>
        <dbReference type="SAM" id="MobiDB-lite"/>
    </source>
</evidence>
<protein>
    <submittedName>
        <fullName evidence="2">Uncharacterized protein</fullName>
    </submittedName>
</protein>
<evidence type="ECO:0000313" key="2">
    <source>
        <dbReference type="EMBL" id="KAL2853393.1"/>
    </source>
</evidence>
<keyword evidence="3" id="KW-1185">Reference proteome</keyword>